<dbReference type="InterPro" id="IPR011004">
    <property type="entry name" value="Trimer_LpxA-like_sf"/>
</dbReference>
<accession>A0A975NLI8</accession>
<dbReference type="KEGG" id="bsei:KMZ68_18950"/>
<dbReference type="RefSeq" id="WP_215612702.1">
    <property type="nucleotide sequence ID" value="NZ_CP076135.1"/>
</dbReference>
<dbReference type="PANTHER" id="PTHR43300:SF4">
    <property type="entry name" value="ACYL-[ACYL-CARRIER-PROTEIN]--UDP-N-ACETYLGLUCOSAMINE O-ACYLTRANSFERASE"/>
    <property type="match status" value="1"/>
</dbReference>
<dbReference type="EMBL" id="CP076135">
    <property type="protein sequence ID" value="QWG17045.1"/>
    <property type="molecule type" value="Genomic_DNA"/>
</dbReference>
<dbReference type="AlphaFoldDB" id="A0A975NLI8"/>
<dbReference type="Proteomes" id="UP000680805">
    <property type="component" value="Chromosome"/>
</dbReference>
<dbReference type="Pfam" id="PF14602">
    <property type="entry name" value="Hexapep_2"/>
    <property type="match status" value="1"/>
</dbReference>
<name>A0A975NLI8_9BRAD</name>
<evidence type="ECO:0000256" key="1">
    <source>
        <dbReference type="ARBA" id="ARBA00007274"/>
    </source>
</evidence>
<dbReference type="CDD" id="cd03358">
    <property type="entry name" value="LbH_WxcM_N_like"/>
    <property type="match status" value="1"/>
</dbReference>
<dbReference type="InterPro" id="IPR050179">
    <property type="entry name" value="Trans_hexapeptide_repeat"/>
</dbReference>
<evidence type="ECO:0000313" key="3">
    <source>
        <dbReference type="Proteomes" id="UP000680805"/>
    </source>
</evidence>
<dbReference type="Gene3D" id="2.160.10.10">
    <property type="entry name" value="Hexapeptide repeat proteins"/>
    <property type="match status" value="1"/>
</dbReference>
<organism evidence="2 3">
    <name type="scientific">Bradyrhizobium sediminis</name>
    <dbReference type="NCBI Taxonomy" id="2840469"/>
    <lineage>
        <taxon>Bacteria</taxon>
        <taxon>Pseudomonadati</taxon>
        <taxon>Pseudomonadota</taxon>
        <taxon>Alphaproteobacteria</taxon>
        <taxon>Hyphomicrobiales</taxon>
        <taxon>Nitrobacteraceae</taxon>
        <taxon>Bradyrhizobium</taxon>
    </lineage>
</organism>
<comment type="similarity">
    <text evidence="1">Belongs to the transferase hexapeptide repeat family.</text>
</comment>
<sequence length="216" mass="23334">MWLEPETYIHPTAVVDAGAKIGAFSSVWHFSHLEAGAVVGENCNLGQNTYIGNRAVVGNACRLGNSVSVFSHVELEDFVFCAPFMVFTHISFPRAAVNRREIFQRTLVKTGATLGANSTVVPGITVGAGTFLGAGAVLTKSAKDWSLMLGAPARQVGWVSAFGERVELPLSGSGEWRCRHTDDVYVLNGSELSRRPGPDDILRYVPGKKLERRQAS</sequence>
<dbReference type="SUPFAM" id="SSF51161">
    <property type="entry name" value="Trimeric LpxA-like enzymes"/>
    <property type="match status" value="1"/>
</dbReference>
<reference evidence="2" key="1">
    <citation type="submission" date="2021-06" db="EMBL/GenBank/DDBJ databases">
        <title>Bradyrhizobium sp. S2-11-2 Genome sequencing.</title>
        <authorList>
            <person name="Jin L."/>
        </authorList>
    </citation>
    <scope>NUCLEOTIDE SEQUENCE</scope>
    <source>
        <strain evidence="2">S2-11-2</strain>
    </source>
</reference>
<proteinExistence type="inferred from homology"/>
<dbReference type="Gene3D" id="2.20.70.110">
    <property type="match status" value="1"/>
</dbReference>
<dbReference type="InterPro" id="IPR001451">
    <property type="entry name" value="Hexapep"/>
</dbReference>
<gene>
    <name evidence="2" type="ORF">KMZ68_18950</name>
</gene>
<protein>
    <submittedName>
        <fullName evidence="2">N-acetyltransferase</fullName>
    </submittedName>
</protein>
<dbReference type="PANTHER" id="PTHR43300">
    <property type="entry name" value="ACETYLTRANSFERASE"/>
    <property type="match status" value="1"/>
</dbReference>
<dbReference type="Pfam" id="PF00132">
    <property type="entry name" value="Hexapep"/>
    <property type="match status" value="1"/>
</dbReference>
<evidence type="ECO:0000313" key="2">
    <source>
        <dbReference type="EMBL" id="QWG17045.1"/>
    </source>
</evidence>